<dbReference type="Pfam" id="PF02302">
    <property type="entry name" value="PTS_IIB"/>
    <property type="match status" value="1"/>
</dbReference>
<keyword evidence="2" id="KW-0597">Phosphoprotein</keyword>
<keyword evidence="1" id="KW-0813">Transport</keyword>
<dbReference type="NCBIfam" id="TIGR00829">
    <property type="entry name" value="FRU"/>
    <property type="match status" value="1"/>
</dbReference>
<dbReference type="Proteomes" id="UP001356080">
    <property type="component" value="Unassembled WGS sequence"/>
</dbReference>
<name>A0ABU7VGR1_9BACI</name>
<dbReference type="InterPro" id="IPR050864">
    <property type="entry name" value="Bacterial_PTS_Sugar_Transport"/>
</dbReference>
<evidence type="ECO:0000256" key="2">
    <source>
        <dbReference type="ARBA" id="ARBA00022553"/>
    </source>
</evidence>
<dbReference type="PANTHER" id="PTHR30505">
    <property type="entry name" value="FRUCTOSE-LIKE PERMEASE"/>
    <property type="match status" value="1"/>
</dbReference>
<dbReference type="InterPro" id="IPR003501">
    <property type="entry name" value="PTS_EIIB_2/3"/>
</dbReference>
<keyword evidence="6" id="KW-0418">Kinase</keyword>
<dbReference type="SUPFAM" id="SSF52794">
    <property type="entry name" value="PTS system IIB component-like"/>
    <property type="match status" value="1"/>
</dbReference>
<keyword evidence="4 8" id="KW-0808">Transferase</keyword>
<dbReference type="CDD" id="cd05569">
    <property type="entry name" value="PTS_IIB_fructose"/>
    <property type="match status" value="1"/>
</dbReference>
<evidence type="ECO:0000256" key="1">
    <source>
        <dbReference type="ARBA" id="ARBA00022448"/>
    </source>
</evidence>
<dbReference type="PANTHER" id="PTHR30505:SF0">
    <property type="entry name" value="FRUCTOSE-LIKE PTS SYSTEM EIIBC COMPONENT-RELATED"/>
    <property type="match status" value="1"/>
</dbReference>
<evidence type="ECO:0000256" key="3">
    <source>
        <dbReference type="ARBA" id="ARBA00022597"/>
    </source>
</evidence>
<feature type="domain" description="PTS EIIB type-2" evidence="7">
    <location>
        <begin position="3"/>
        <end position="101"/>
    </location>
</feature>
<evidence type="ECO:0000256" key="6">
    <source>
        <dbReference type="ARBA" id="ARBA00022777"/>
    </source>
</evidence>
<dbReference type="GO" id="GO:0016740">
    <property type="term" value="F:transferase activity"/>
    <property type="evidence" value="ECO:0007669"/>
    <property type="project" value="UniProtKB-KW"/>
</dbReference>
<keyword evidence="3" id="KW-0762">Sugar transport</keyword>
<organism evidence="8 9">
    <name type="scientific">Virgibacillus dokdonensis</name>
    <dbReference type="NCBI Taxonomy" id="302167"/>
    <lineage>
        <taxon>Bacteria</taxon>
        <taxon>Bacillati</taxon>
        <taxon>Bacillota</taxon>
        <taxon>Bacilli</taxon>
        <taxon>Bacillales</taxon>
        <taxon>Bacillaceae</taxon>
        <taxon>Virgibacillus</taxon>
    </lineage>
</organism>
<proteinExistence type="predicted"/>
<dbReference type="InterPro" id="IPR013011">
    <property type="entry name" value="PTS_EIIB_2"/>
</dbReference>
<comment type="caution">
    <text evidence="8">The sequence shown here is derived from an EMBL/GenBank/DDBJ whole genome shotgun (WGS) entry which is preliminary data.</text>
</comment>
<dbReference type="PROSITE" id="PS51099">
    <property type="entry name" value="PTS_EIIB_TYPE_2"/>
    <property type="match status" value="1"/>
</dbReference>
<dbReference type="Gene3D" id="3.40.50.2300">
    <property type="match status" value="1"/>
</dbReference>
<evidence type="ECO:0000313" key="9">
    <source>
        <dbReference type="Proteomes" id="UP001356080"/>
    </source>
</evidence>
<dbReference type="EC" id="2.7.1.202" evidence="8"/>
<dbReference type="InterPro" id="IPR003353">
    <property type="entry name" value="PTS_IIB_fruc"/>
</dbReference>
<evidence type="ECO:0000313" key="8">
    <source>
        <dbReference type="EMBL" id="MEF2292392.1"/>
    </source>
</evidence>
<protein>
    <submittedName>
        <fullName evidence="8">PTS fructose transporter subunit IIB</fullName>
        <ecNumber evidence="8">2.7.1.202</ecNumber>
    </submittedName>
</protein>
<accession>A0ABU7VGR1</accession>
<gene>
    <name evidence="8" type="ORF">V2W34_10295</name>
</gene>
<dbReference type="InterPro" id="IPR036095">
    <property type="entry name" value="PTS_EIIB-like_sf"/>
</dbReference>
<sequence length="104" mass="11270">MNVNILAVTACPAGVAHTYMAKKALEKAGKEKGYKIKVETQGSMGIENELNEKEINKADVVIIAADTKIEKSNRFIDKKIYETSVSSAVKNAAKVIESSIKELA</sequence>
<evidence type="ECO:0000256" key="5">
    <source>
        <dbReference type="ARBA" id="ARBA00022683"/>
    </source>
</evidence>
<keyword evidence="5" id="KW-0598">Phosphotransferase system</keyword>
<keyword evidence="9" id="KW-1185">Reference proteome</keyword>
<evidence type="ECO:0000259" key="7">
    <source>
        <dbReference type="PROSITE" id="PS51099"/>
    </source>
</evidence>
<reference evidence="8 9" key="1">
    <citation type="submission" date="2024-01" db="EMBL/GenBank/DDBJ databases">
        <title>Survival strategy associated with biotechnological potential of Virgibacillus dokdonensis T4.6 isolated from salt-fermented shrimp paste.</title>
        <authorList>
            <person name="Doan T.V."/>
            <person name="Quach N.T."/>
            <person name="Phi Q.-T."/>
        </authorList>
    </citation>
    <scope>NUCLEOTIDE SEQUENCE [LARGE SCALE GENOMIC DNA]</scope>
    <source>
        <strain evidence="8 9">T4.6</strain>
    </source>
</reference>
<dbReference type="EMBL" id="JAZHPM010000016">
    <property type="protein sequence ID" value="MEF2292392.1"/>
    <property type="molecule type" value="Genomic_DNA"/>
</dbReference>
<evidence type="ECO:0000256" key="4">
    <source>
        <dbReference type="ARBA" id="ARBA00022679"/>
    </source>
</evidence>